<proteinExistence type="predicted"/>
<protein>
    <submittedName>
        <fullName evidence="3">Uncharacterized protein</fullName>
    </submittedName>
</protein>
<evidence type="ECO:0000256" key="2">
    <source>
        <dbReference type="ARBA" id="ARBA00022840"/>
    </source>
</evidence>
<dbReference type="Proteomes" id="UP000535509">
    <property type="component" value="Unassembled WGS sequence"/>
</dbReference>
<dbReference type="AlphaFoldDB" id="A0A825BD63"/>
<dbReference type="EMBL" id="AABTCC010000008">
    <property type="protein sequence ID" value="EAI8858930.1"/>
    <property type="molecule type" value="Genomic_DNA"/>
</dbReference>
<comment type="caution">
    <text evidence="3">The sequence shown here is derived from an EMBL/GenBank/DDBJ whole genome shotgun (WGS) entry which is preliminary data.</text>
</comment>
<dbReference type="PANTHER" id="PTHR43788">
    <property type="entry name" value="DNA2/NAM7 HELICASE FAMILY MEMBER"/>
    <property type="match status" value="1"/>
</dbReference>
<dbReference type="GO" id="GO:0003678">
    <property type="term" value="F:DNA helicase activity"/>
    <property type="evidence" value="ECO:0007669"/>
    <property type="project" value="UniProtKB-ARBA"/>
</dbReference>
<keyword evidence="1" id="KW-0547">Nucleotide-binding</keyword>
<evidence type="ECO:0000313" key="4">
    <source>
        <dbReference type="Proteomes" id="UP000535509"/>
    </source>
</evidence>
<evidence type="ECO:0000256" key="1">
    <source>
        <dbReference type="ARBA" id="ARBA00022741"/>
    </source>
</evidence>
<dbReference type="Pfam" id="PF13604">
    <property type="entry name" value="AAA_30"/>
    <property type="match status" value="1"/>
</dbReference>
<evidence type="ECO:0000313" key="3">
    <source>
        <dbReference type="EMBL" id="EAI8858930.1"/>
    </source>
</evidence>
<name>A0A825BD63_CAMFE</name>
<sequence length="402" mass="46321">MEFYLLNEVQQKIVDLVINSDKRVFILNGAAGTGKSFTLKTIIEEFKGSFILTATTNKAKDLLQESTNQECITTHNALGFKMVRNGMEEYLSKVRESLTADLLIIDEYSMLPKALWDSAINGEFKKILLVGDEAQLPAIGLKATIIPDIKVTLTEQMRQKSNKELENFMDNLREAIDKKRYIDLSTCNLPSNIHLYDKHKDFCKAYIECKNDKRILAYSNRVVDSYNSNINYKNGKYNISDLLVLNKPLGNLTNGSIVEILEVIEFDKYFDIKVSCTPNSKIIKIFKTKGARDEYLNLNGDPNGYWDRVDQVYDPKHLYSSTIHKSQGQSIESVFIDLTDVYSAMTRKPTRFNNFNKPISIQDYMKLLYVAISRMKKEAHIFIGKSRDYKKLRTKDERRSRI</sequence>
<dbReference type="PANTHER" id="PTHR43788:SF6">
    <property type="entry name" value="DNA HELICASE B"/>
    <property type="match status" value="1"/>
</dbReference>
<dbReference type="SUPFAM" id="SSF52540">
    <property type="entry name" value="P-loop containing nucleoside triphosphate hydrolases"/>
    <property type="match status" value="1"/>
</dbReference>
<dbReference type="InterPro" id="IPR027417">
    <property type="entry name" value="P-loop_NTPase"/>
</dbReference>
<dbReference type="InterPro" id="IPR050534">
    <property type="entry name" value="Coronavir_polyprotein_1ab"/>
</dbReference>
<gene>
    <name evidence="3" type="ORF">CX802_03575</name>
</gene>
<keyword evidence="4" id="KW-1185">Reference proteome</keyword>
<dbReference type="CDD" id="cd18809">
    <property type="entry name" value="SF1_C_RecD"/>
    <property type="match status" value="1"/>
</dbReference>
<dbReference type="GO" id="GO:0005524">
    <property type="term" value="F:ATP binding"/>
    <property type="evidence" value="ECO:0007669"/>
    <property type="project" value="UniProtKB-KW"/>
</dbReference>
<accession>A0A825BD63</accession>
<reference evidence="3 4" key="1">
    <citation type="submission" date="2018-06" db="EMBL/GenBank/DDBJ databases">
        <authorList>
            <consortium name="PulseNet: The National Subtyping Network for Foodborne Disease Surveillance"/>
            <person name="Tarr C.L."/>
            <person name="Trees E."/>
            <person name="Katz L.S."/>
            <person name="Carleton-Romer H.A."/>
            <person name="Stroika S."/>
            <person name="Kucerova Z."/>
            <person name="Roache K.F."/>
            <person name="Sabol A.L."/>
            <person name="Besser J."/>
            <person name="Gerner-Smidt P."/>
        </authorList>
    </citation>
    <scope>NUCLEOTIDE SEQUENCE [LARGE SCALE GENOMIC DNA]</scope>
    <source>
        <strain evidence="3 4">PNUSAC001503</strain>
    </source>
</reference>
<keyword evidence="2" id="KW-0067">ATP-binding</keyword>
<dbReference type="Gene3D" id="3.40.50.300">
    <property type="entry name" value="P-loop containing nucleotide triphosphate hydrolases"/>
    <property type="match status" value="2"/>
</dbReference>
<organism evidence="3 4">
    <name type="scientific">Campylobacter fetus</name>
    <dbReference type="NCBI Taxonomy" id="196"/>
    <lineage>
        <taxon>Bacteria</taxon>
        <taxon>Pseudomonadati</taxon>
        <taxon>Campylobacterota</taxon>
        <taxon>Epsilonproteobacteria</taxon>
        <taxon>Campylobacterales</taxon>
        <taxon>Campylobacteraceae</taxon>
        <taxon>Campylobacter</taxon>
    </lineage>
</organism>